<evidence type="ECO:0000256" key="5">
    <source>
        <dbReference type="ARBA" id="ARBA00022692"/>
    </source>
</evidence>
<evidence type="ECO:0000313" key="17">
    <source>
        <dbReference type="EMBL" id="WOG92316.1"/>
    </source>
</evidence>
<dbReference type="PROSITE" id="PS00086">
    <property type="entry name" value="CYTOCHROME_P450"/>
    <property type="match status" value="1"/>
</dbReference>
<accession>A0AAF0WMZ6</accession>
<evidence type="ECO:0000256" key="10">
    <source>
        <dbReference type="ARBA" id="ARBA00023002"/>
    </source>
</evidence>
<dbReference type="Gene3D" id="1.10.630.10">
    <property type="entry name" value="Cytochrome P450"/>
    <property type="match status" value="1"/>
</dbReference>
<dbReference type="FunFam" id="1.10.630.10:FF:000011">
    <property type="entry name" value="Cytochrome P450 83B1"/>
    <property type="match status" value="1"/>
</dbReference>
<keyword evidence="13 16" id="KW-0472">Membrane</keyword>
<evidence type="ECO:0000256" key="13">
    <source>
        <dbReference type="ARBA" id="ARBA00023136"/>
    </source>
</evidence>
<reference evidence="17" key="1">
    <citation type="journal article" date="2016" name="Nat. Genet.">
        <title>A high-quality carrot genome assembly provides new insights into carotenoid accumulation and asterid genome evolution.</title>
        <authorList>
            <person name="Iorizzo M."/>
            <person name="Ellison S."/>
            <person name="Senalik D."/>
            <person name="Zeng P."/>
            <person name="Satapoomin P."/>
            <person name="Huang J."/>
            <person name="Bowman M."/>
            <person name="Iovene M."/>
            <person name="Sanseverino W."/>
            <person name="Cavagnaro P."/>
            <person name="Yildiz M."/>
            <person name="Macko-Podgorni A."/>
            <person name="Moranska E."/>
            <person name="Grzebelus E."/>
            <person name="Grzebelus D."/>
            <person name="Ashrafi H."/>
            <person name="Zheng Z."/>
            <person name="Cheng S."/>
            <person name="Spooner D."/>
            <person name="Van Deynze A."/>
            <person name="Simon P."/>
        </authorList>
    </citation>
    <scope>NUCLEOTIDE SEQUENCE</scope>
    <source>
        <tissue evidence="17">Leaf</tissue>
    </source>
</reference>
<keyword evidence="11 14" id="KW-0408">Iron</keyword>
<dbReference type="AlphaFoldDB" id="A0AAF0WMZ6"/>
<comment type="subcellular location">
    <subcellularLocation>
        <location evidence="2">Microsome membrane</location>
        <topology evidence="2">Single-pass membrane protein</topology>
    </subcellularLocation>
</comment>
<evidence type="ECO:0000256" key="6">
    <source>
        <dbReference type="ARBA" id="ARBA00022723"/>
    </source>
</evidence>
<evidence type="ECO:0000313" key="18">
    <source>
        <dbReference type="Proteomes" id="UP000077755"/>
    </source>
</evidence>
<dbReference type="InterPro" id="IPR002401">
    <property type="entry name" value="Cyt_P450_E_grp-I"/>
</dbReference>
<dbReference type="GO" id="GO:0004497">
    <property type="term" value="F:monooxygenase activity"/>
    <property type="evidence" value="ECO:0007669"/>
    <property type="project" value="UniProtKB-KW"/>
</dbReference>
<gene>
    <name evidence="17" type="ORF">DCAR_0311579</name>
</gene>
<comment type="similarity">
    <text evidence="3 15">Belongs to the cytochrome P450 family.</text>
</comment>
<evidence type="ECO:0000256" key="11">
    <source>
        <dbReference type="ARBA" id="ARBA00023004"/>
    </source>
</evidence>
<evidence type="ECO:0000256" key="1">
    <source>
        <dbReference type="ARBA" id="ARBA00001971"/>
    </source>
</evidence>
<organism evidence="17 18">
    <name type="scientific">Daucus carota subsp. sativus</name>
    <name type="common">Carrot</name>
    <dbReference type="NCBI Taxonomy" id="79200"/>
    <lineage>
        <taxon>Eukaryota</taxon>
        <taxon>Viridiplantae</taxon>
        <taxon>Streptophyta</taxon>
        <taxon>Embryophyta</taxon>
        <taxon>Tracheophyta</taxon>
        <taxon>Spermatophyta</taxon>
        <taxon>Magnoliopsida</taxon>
        <taxon>eudicotyledons</taxon>
        <taxon>Gunneridae</taxon>
        <taxon>Pentapetalae</taxon>
        <taxon>asterids</taxon>
        <taxon>campanulids</taxon>
        <taxon>Apiales</taxon>
        <taxon>Apiaceae</taxon>
        <taxon>Apioideae</taxon>
        <taxon>Scandiceae</taxon>
        <taxon>Daucinae</taxon>
        <taxon>Daucus</taxon>
        <taxon>Daucus sect. Daucus</taxon>
    </lineage>
</organism>
<comment type="cofactor">
    <cofactor evidence="1 14">
        <name>heme</name>
        <dbReference type="ChEBI" id="CHEBI:30413"/>
    </cofactor>
</comment>
<dbReference type="PRINTS" id="PR00385">
    <property type="entry name" value="P450"/>
</dbReference>
<evidence type="ECO:0000256" key="7">
    <source>
        <dbReference type="ARBA" id="ARBA00022824"/>
    </source>
</evidence>
<keyword evidence="6 14" id="KW-0479">Metal-binding</keyword>
<keyword evidence="12 15" id="KW-0503">Monooxygenase</keyword>
<evidence type="ECO:0000256" key="15">
    <source>
        <dbReference type="RuleBase" id="RU000461"/>
    </source>
</evidence>
<feature type="transmembrane region" description="Helical" evidence="16">
    <location>
        <begin position="290"/>
        <end position="314"/>
    </location>
</feature>
<dbReference type="GO" id="GO:0005506">
    <property type="term" value="F:iron ion binding"/>
    <property type="evidence" value="ECO:0007669"/>
    <property type="project" value="InterPro"/>
</dbReference>
<name>A0AAF0WMZ6_DAUCS</name>
<evidence type="ECO:0000256" key="9">
    <source>
        <dbReference type="ARBA" id="ARBA00022989"/>
    </source>
</evidence>
<evidence type="ECO:0000256" key="3">
    <source>
        <dbReference type="ARBA" id="ARBA00010617"/>
    </source>
</evidence>
<sequence>MDLLVIVLLIASTLAFLYFCLNHIKKKDDLPSPPGPPGLPLIGNMHQLYKASSHHEDFYQLSRKYGSLVTLHLGSVPALVVSSSKMAKEVLKTKDVIYSSRPAMTGQQKMSYNGLEMAFSPYSEQWRDVRKFCTLELFTQKRAQMSVRPVREQEVYRMIDGLEEAASASKEVDVHRCFSDFGSSVITRVAFGKRYDEGGKFHRLLSDVEALYANFFVSDYFPMFGWIDKLTGMMARLDRTFLELDMFYQELIDEHLKPDRPASTTEDVIDVLLKNKSSASFALTMNHVKAILMDIIVAGTGTTATVLTWAMTALMRNPRAMKKVQEELRTVMGQKGKMDEDDLQNLPYLRAVVKETMRLYPPGPLLLPRETMESSVIGEDDDHMYKIKPKTLVFVSMWAIGRDPENWKEPLEFIPERFLERPDIDYRGQHFEFIPFGAGRRQCPGLNLGARNVELALANALYTFDWELPDGMRSQDVDVETVNGLTLQRKNVLYIRPKIYVCP</sequence>
<evidence type="ECO:0000256" key="14">
    <source>
        <dbReference type="PIRSR" id="PIRSR602401-1"/>
    </source>
</evidence>
<dbReference type="CDD" id="cd11072">
    <property type="entry name" value="CYP71-like"/>
    <property type="match status" value="1"/>
</dbReference>
<evidence type="ECO:0000256" key="16">
    <source>
        <dbReference type="SAM" id="Phobius"/>
    </source>
</evidence>
<reference evidence="17" key="2">
    <citation type="submission" date="2022-03" db="EMBL/GenBank/DDBJ databases">
        <title>Draft title - Genomic analysis of global carrot germplasm unveils the trajectory of domestication and the origin of high carotenoid orange carrot.</title>
        <authorList>
            <person name="Iorizzo M."/>
            <person name="Ellison S."/>
            <person name="Senalik D."/>
            <person name="Macko-Podgorni A."/>
            <person name="Grzebelus D."/>
            <person name="Bostan H."/>
            <person name="Rolling W."/>
            <person name="Curaba J."/>
            <person name="Simon P."/>
        </authorList>
    </citation>
    <scope>NUCLEOTIDE SEQUENCE</scope>
    <source>
        <tissue evidence="17">Leaf</tissue>
    </source>
</reference>
<dbReference type="GO" id="GO:0020037">
    <property type="term" value="F:heme binding"/>
    <property type="evidence" value="ECO:0007669"/>
    <property type="project" value="InterPro"/>
</dbReference>
<dbReference type="PANTHER" id="PTHR47955">
    <property type="entry name" value="CYTOCHROME P450 FAMILY 71 PROTEIN"/>
    <property type="match status" value="1"/>
</dbReference>
<keyword evidence="8" id="KW-0492">Microsome</keyword>
<dbReference type="PANTHER" id="PTHR47955:SF22">
    <property type="entry name" value="CYTOCHROME P450 83B1-LIKE"/>
    <property type="match status" value="1"/>
</dbReference>
<dbReference type="InterPro" id="IPR036396">
    <property type="entry name" value="Cyt_P450_sf"/>
</dbReference>
<dbReference type="Pfam" id="PF00067">
    <property type="entry name" value="p450"/>
    <property type="match status" value="1"/>
</dbReference>
<proteinExistence type="inferred from homology"/>
<dbReference type="SUPFAM" id="SSF48264">
    <property type="entry name" value="Cytochrome P450"/>
    <property type="match status" value="1"/>
</dbReference>
<dbReference type="PRINTS" id="PR00463">
    <property type="entry name" value="EP450I"/>
</dbReference>
<feature type="binding site" description="axial binding residue" evidence="14">
    <location>
        <position position="443"/>
    </location>
    <ligand>
        <name>heme</name>
        <dbReference type="ChEBI" id="CHEBI:30413"/>
    </ligand>
    <ligandPart>
        <name>Fe</name>
        <dbReference type="ChEBI" id="CHEBI:18248"/>
    </ligandPart>
</feature>
<keyword evidence="5 16" id="KW-0812">Transmembrane</keyword>
<dbReference type="Proteomes" id="UP000077755">
    <property type="component" value="Chromosome 3"/>
</dbReference>
<keyword evidence="10 15" id="KW-0560">Oxidoreductase</keyword>
<dbReference type="InterPro" id="IPR017972">
    <property type="entry name" value="Cyt_P450_CS"/>
</dbReference>
<evidence type="ECO:0008006" key="19">
    <source>
        <dbReference type="Google" id="ProtNLM"/>
    </source>
</evidence>
<dbReference type="InterPro" id="IPR001128">
    <property type="entry name" value="Cyt_P450"/>
</dbReference>
<evidence type="ECO:0000256" key="12">
    <source>
        <dbReference type="ARBA" id="ARBA00023033"/>
    </source>
</evidence>
<evidence type="ECO:0000256" key="8">
    <source>
        <dbReference type="ARBA" id="ARBA00022848"/>
    </source>
</evidence>
<keyword evidence="9 16" id="KW-1133">Transmembrane helix</keyword>
<keyword evidence="18" id="KW-1185">Reference proteome</keyword>
<dbReference type="EMBL" id="CP093345">
    <property type="protein sequence ID" value="WOG92316.1"/>
    <property type="molecule type" value="Genomic_DNA"/>
</dbReference>
<evidence type="ECO:0000256" key="2">
    <source>
        <dbReference type="ARBA" id="ARBA00004111"/>
    </source>
</evidence>
<protein>
    <recommendedName>
        <fullName evidence="19">Cytochrome P450</fullName>
    </recommendedName>
</protein>
<keyword evidence="4 14" id="KW-0349">Heme</keyword>
<evidence type="ECO:0000256" key="4">
    <source>
        <dbReference type="ARBA" id="ARBA00022617"/>
    </source>
</evidence>
<keyword evidence="7" id="KW-0256">Endoplasmic reticulum</keyword>
<dbReference type="GO" id="GO:0016705">
    <property type="term" value="F:oxidoreductase activity, acting on paired donors, with incorporation or reduction of molecular oxygen"/>
    <property type="evidence" value="ECO:0007669"/>
    <property type="project" value="InterPro"/>
</dbReference>